<feature type="binding site" evidence="9">
    <location>
        <position position="131"/>
    </location>
    <ligand>
        <name>Mg(2+)</name>
        <dbReference type="ChEBI" id="CHEBI:18420"/>
    </ligand>
</feature>
<evidence type="ECO:0000256" key="6">
    <source>
        <dbReference type="ARBA" id="ARBA00022759"/>
    </source>
</evidence>
<feature type="active site" evidence="9">
    <location>
        <position position="131"/>
    </location>
</feature>
<evidence type="ECO:0000256" key="2">
    <source>
        <dbReference type="ARBA" id="ARBA00010183"/>
    </source>
</evidence>
<dbReference type="PROSITE" id="PS00517">
    <property type="entry name" value="RNASE_3_1"/>
    <property type="match status" value="1"/>
</dbReference>
<dbReference type="FunFam" id="1.10.1520.10:FF:000001">
    <property type="entry name" value="Ribonuclease 3"/>
    <property type="match status" value="1"/>
</dbReference>
<dbReference type="Proteomes" id="UP000278609">
    <property type="component" value="Unassembled WGS sequence"/>
</dbReference>
<dbReference type="Gene3D" id="3.30.160.20">
    <property type="match status" value="1"/>
</dbReference>
<dbReference type="PROSITE" id="PS50142">
    <property type="entry name" value="RNASE_3_2"/>
    <property type="match status" value="1"/>
</dbReference>
<keyword evidence="7 9" id="KW-0378">Hydrolase</keyword>
<dbReference type="GO" id="GO:0003725">
    <property type="term" value="F:double-stranded RNA binding"/>
    <property type="evidence" value="ECO:0007669"/>
    <property type="project" value="TreeGrafter"/>
</dbReference>
<dbReference type="Pfam" id="PF00035">
    <property type="entry name" value="dsrm"/>
    <property type="match status" value="1"/>
</dbReference>
<dbReference type="CDD" id="cd00593">
    <property type="entry name" value="RIBOc"/>
    <property type="match status" value="1"/>
</dbReference>
<dbReference type="GO" id="GO:0008033">
    <property type="term" value="P:tRNA processing"/>
    <property type="evidence" value="ECO:0007669"/>
    <property type="project" value="UniProtKB-KW"/>
</dbReference>
<comment type="function">
    <text evidence="9">Digests double-stranded RNA. Involved in the processing of primary rRNA transcript to yield the immediate precursors to the large and small rRNAs (23S and 16S). Processes some mRNAs, and tRNAs when they are encoded in the rRNA operon. Processes pre-crRNA and tracrRNA of type II CRISPR loci if present in the organism.</text>
</comment>
<dbReference type="Gene3D" id="1.10.1520.10">
    <property type="entry name" value="Ribonuclease III domain"/>
    <property type="match status" value="1"/>
</dbReference>
<dbReference type="Pfam" id="PF14622">
    <property type="entry name" value="Ribonucleas_3_3"/>
    <property type="match status" value="1"/>
</dbReference>
<dbReference type="SUPFAM" id="SSF54768">
    <property type="entry name" value="dsRNA-binding domain-like"/>
    <property type="match status" value="1"/>
</dbReference>
<dbReference type="EMBL" id="RQYS01000022">
    <property type="protein sequence ID" value="RRD61452.1"/>
    <property type="molecule type" value="Genomic_DNA"/>
</dbReference>
<evidence type="ECO:0000256" key="4">
    <source>
        <dbReference type="ARBA" id="ARBA00022664"/>
    </source>
</evidence>
<comment type="subcellular location">
    <subcellularLocation>
        <location evidence="9">Cytoplasm</location>
    </subcellularLocation>
</comment>
<keyword evidence="5 9" id="KW-0540">Nuclease</keyword>
<keyword evidence="3 9" id="KW-0698">rRNA processing</keyword>
<evidence type="ECO:0000313" key="14">
    <source>
        <dbReference type="Proteomes" id="UP000278609"/>
    </source>
</evidence>
<dbReference type="SMART" id="SM00358">
    <property type="entry name" value="DSRM"/>
    <property type="match status" value="1"/>
</dbReference>
<evidence type="ECO:0000259" key="12">
    <source>
        <dbReference type="PROSITE" id="PS50142"/>
    </source>
</evidence>
<evidence type="ECO:0000256" key="9">
    <source>
        <dbReference type="HAMAP-Rule" id="MF_00104"/>
    </source>
</evidence>
<dbReference type="HAMAP" id="MF_00104">
    <property type="entry name" value="RNase_III"/>
    <property type="match status" value="1"/>
</dbReference>
<dbReference type="GO" id="GO:0046872">
    <property type="term" value="F:metal ion binding"/>
    <property type="evidence" value="ECO:0007669"/>
    <property type="project" value="UniProtKB-KW"/>
</dbReference>
<keyword evidence="9" id="KW-0963">Cytoplasm</keyword>
<evidence type="ECO:0000256" key="8">
    <source>
        <dbReference type="ARBA" id="ARBA00022884"/>
    </source>
</evidence>
<evidence type="ECO:0000256" key="3">
    <source>
        <dbReference type="ARBA" id="ARBA00022552"/>
    </source>
</evidence>
<dbReference type="PROSITE" id="PS50137">
    <property type="entry name" value="DS_RBD"/>
    <property type="match status" value="1"/>
</dbReference>
<dbReference type="PANTHER" id="PTHR11207">
    <property type="entry name" value="RIBONUCLEASE III"/>
    <property type="match status" value="1"/>
</dbReference>
<keyword evidence="9" id="KW-0699">rRNA-binding</keyword>
<proteinExistence type="inferred from homology"/>
<dbReference type="OrthoDB" id="9805026at2"/>
<sequence length="271" mass="31101">MFLQQLKRLFVLRNKEPYLSLYQLLGFHPNDVKLYEQALTHRSSHLPDGKRPCNNERLEFLGDAILGAAVADILYKHFPNKKEGFLTSVRSKIVQRETLNRIALEMGLDKMTIASIRQHAHNNYVYGNALEALIGAIYLDHGYRKCFKFVKERMIGHYLSLEKIARKEMNFKSNLLEWGQKEKLKIDFELTSIYSDKNKNQIFRTAVSVGGNLLGTGTGYTKKESQQAAAKKAIRRIRSDKNVQNLIAELKQSPPSSMQKVKAQDQDKLNT</sequence>
<dbReference type="InterPro" id="IPR014720">
    <property type="entry name" value="dsRBD_dom"/>
</dbReference>
<keyword evidence="8 9" id="KW-0694">RNA-binding</keyword>
<accession>A0A3P1XRI8</accession>
<feature type="region of interest" description="Disordered" evidence="10">
    <location>
        <begin position="249"/>
        <end position="271"/>
    </location>
</feature>
<keyword evidence="6 9" id="KW-0255">Endonuclease</keyword>
<evidence type="ECO:0000256" key="7">
    <source>
        <dbReference type="ARBA" id="ARBA00022801"/>
    </source>
</evidence>
<evidence type="ECO:0000256" key="10">
    <source>
        <dbReference type="SAM" id="MobiDB-lite"/>
    </source>
</evidence>
<dbReference type="AlphaFoldDB" id="A0A3P1XRI8"/>
<organism evidence="13 14">
    <name type="scientific">Tannerella forsythia</name>
    <name type="common">Bacteroides forsythus</name>
    <dbReference type="NCBI Taxonomy" id="28112"/>
    <lineage>
        <taxon>Bacteria</taxon>
        <taxon>Pseudomonadati</taxon>
        <taxon>Bacteroidota</taxon>
        <taxon>Bacteroidia</taxon>
        <taxon>Bacteroidales</taxon>
        <taxon>Tannerellaceae</taxon>
        <taxon>Tannerella</taxon>
    </lineage>
</organism>
<evidence type="ECO:0000259" key="11">
    <source>
        <dbReference type="PROSITE" id="PS50137"/>
    </source>
</evidence>
<feature type="compositionally biased region" description="Basic and acidic residues" evidence="10">
    <location>
        <begin position="262"/>
        <end position="271"/>
    </location>
</feature>
<dbReference type="SMART" id="SM00535">
    <property type="entry name" value="RIBOc"/>
    <property type="match status" value="1"/>
</dbReference>
<dbReference type="GO" id="GO:0010468">
    <property type="term" value="P:regulation of gene expression"/>
    <property type="evidence" value="ECO:0007669"/>
    <property type="project" value="TreeGrafter"/>
</dbReference>
<name>A0A3P1XRI8_TANFO</name>
<reference evidence="13 14" key="1">
    <citation type="submission" date="2018-11" db="EMBL/GenBank/DDBJ databases">
        <title>Genomes From Bacteria Associated with the Canine Oral Cavity: a Test Case for Automated Genome-Based Taxonomic Assignment.</title>
        <authorList>
            <person name="Coil D.A."/>
            <person name="Jospin G."/>
            <person name="Darling A.E."/>
            <person name="Wallis C."/>
            <person name="Davis I.J."/>
            <person name="Harris S."/>
            <person name="Eisen J.A."/>
            <person name="Holcombe L.J."/>
            <person name="O'Flynn C."/>
        </authorList>
    </citation>
    <scope>NUCLEOTIDE SEQUENCE [LARGE SCALE GENOMIC DNA]</scope>
    <source>
        <strain evidence="13 14">OH2617_COT-023</strain>
    </source>
</reference>
<dbReference type="InterPro" id="IPR036389">
    <property type="entry name" value="RNase_III_sf"/>
</dbReference>
<comment type="cofactor">
    <cofactor evidence="9">
        <name>Mg(2+)</name>
        <dbReference type="ChEBI" id="CHEBI:18420"/>
    </cofactor>
</comment>
<dbReference type="SUPFAM" id="SSF69065">
    <property type="entry name" value="RNase III domain-like"/>
    <property type="match status" value="1"/>
</dbReference>
<comment type="similarity">
    <text evidence="2">Belongs to the ribonuclease III family.</text>
</comment>
<comment type="catalytic activity">
    <reaction evidence="1 9">
        <text>Endonucleolytic cleavage to 5'-phosphomonoester.</text>
        <dbReference type="EC" id="3.1.26.3"/>
    </reaction>
</comment>
<dbReference type="GO" id="GO:0005737">
    <property type="term" value="C:cytoplasm"/>
    <property type="evidence" value="ECO:0007669"/>
    <property type="project" value="UniProtKB-SubCell"/>
</dbReference>
<dbReference type="GO" id="GO:0006364">
    <property type="term" value="P:rRNA processing"/>
    <property type="evidence" value="ECO:0007669"/>
    <property type="project" value="UniProtKB-UniRule"/>
</dbReference>
<dbReference type="PANTHER" id="PTHR11207:SF0">
    <property type="entry name" value="RIBONUCLEASE 3"/>
    <property type="match status" value="1"/>
</dbReference>
<comment type="subunit">
    <text evidence="9">Homodimer.</text>
</comment>
<dbReference type="InterPro" id="IPR000999">
    <property type="entry name" value="RNase_III_dom"/>
</dbReference>
<keyword evidence="9" id="KW-0819">tRNA processing</keyword>
<keyword evidence="9" id="KW-0479">Metal-binding</keyword>
<dbReference type="GO" id="GO:0006397">
    <property type="term" value="P:mRNA processing"/>
    <property type="evidence" value="ECO:0007669"/>
    <property type="project" value="UniProtKB-UniRule"/>
</dbReference>
<feature type="domain" description="RNase III" evidence="12">
    <location>
        <begin position="18"/>
        <end position="142"/>
    </location>
</feature>
<dbReference type="NCBIfam" id="TIGR02191">
    <property type="entry name" value="RNaseIII"/>
    <property type="match status" value="1"/>
</dbReference>
<feature type="binding site" evidence="9">
    <location>
        <position position="128"/>
    </location>
    <ligand>
        <name>Mg(2+)</name>
        <dbReference type="ChEBI" id="CHEBI:18420"/>
    </ligand>
</feature>
<dbReference type="GO" id="GO:0004525">
    <property type="term" value="F:ribonuclease III activity"/>
    <property type="evidence" value="ECO:0007669"/>
    <property type="project" value="UniProtKB-UniRule"/>
</dbReference>
<keyword evidence="4 9" id="KW-0507">mRNA processing</keyword>
<dbReference type="EC" id="3.1.26.3" evidence="9"/>
<evidence type="ECO:0000256" key="1">
    <source>
        <dbReference type="ARBA" id="ARBA00000109"/>
    </source>
</evidence>
<dbReference type="GO" id="GO:0019843">
    <property type="term" value="F:rRNA binding"/>
    <property type="evidence" value="ECO:0007669"/>
    <property type="project" value="UniProtKB-KW"/>
</dbReference>
<dbReference type="InterPro" id="IPR011907">
    <property type="entry name" value="RNase_III"/>
</dbReference>
<comment type="caution">
    <text evidence="13">The sequence shown here is derived from an EMBL/GenBank/DDBJ whole genome shotgun (WGS) entry which is preliminary data.</text>
</comment>
<feature type="binding site" evidence="9">
    <location>
        <position position="59"/>
    </location>
    <ligand>
        <name>Mg(2+)</name>
        <dbReference type="ChEBI" id="CHEBI:18420"/>
    </ligand>
</feature>
<evidence type="ECO:0000256" key="5">
    <source>
        <dbReference type="ARBA" id="ARBA00022722"/>
    </source>
</evidence>
<gene>
    <name evidence="9 13" type="primary">rnc</name>
    <name evidence="13" type="ORF">EII40_06265</name>
</gene>
<evidence type="ECO:0000313" key="13">
    <source>
        <dbReference type="EMBL" id="RRD61452.1"/>
    </source>
</evidence>
<feature type="active site" evidence="9">
    <location>
        <position position="63"/>
    </location>
</feature>
<keyword evidence="9" id="KW-0460">Magnesium</keyword>
<feature type="domain" description="DRBM" evidence="11">
    <location>
        <begin position="170"/>
        <end position="239"/>
    </location>
</feature>
<protein>
    <recommendedName>
        <fullName evidence="9">Ribonuclease 3</fullName>
        <ecNumber evidence="9">3.1.26.3</ecNumber>
    </recommendedName>
    <alternativeName>
        <fullName evidence="9">Ribonuclease III</fullName>
        <shortName evidence="9">RNase III</shortName>
    </alternativeName>
</protein>